<feature type="region of interest" description="Disordered" evidence="1">
    <location>
        <begin position="1"/>
        <end position="20"/>
    </location>
</feature>
<protein>
    <submittedName>
        <fullName evidence="3">Alpha/Beta hydrolase protein</fullName>
    </submittedName>
</protein>
<sequence length="327" mass="35038">MSNPLIVLPRPGTAPSSDAAQPILAPSEAAFVATFGNRLPPASYLQTPHGKAAYYELLPSSPTSTDGPQSVSRVLFVHGVQTPAIGLQPLASALSSRFPSAHCVLVDLWGHGLTETPLVVHDPALFHGLLEAVMAHLRWTDAHFIGYSFGGSTTASFAAAHPERVASMVLVAPAGLRRTALLNEVQRGYLRGGEGLEEAARDWILEVLEGGRLVVPSDWKERVGRGEVVAEAVRNWEIKEHAGHVASVVAIFRDGGVFDKHAEFAQAAMTGIKCRCVLGELDDLCSVQDLTELGLQDVLVVPQVGHGVVRERVPEVAGFIEDFWNSL</sequence>
<evidence type="ECO:0000259" key="2">
    <source>
        <dbReference type="Pfam" id="PF00561"/>
    </source>
</evidence>
<organism evidence="3 4">
    <name type="scientific">Aspergillus tamarii</name>
    <dbReference type="NCBI Taxonomy" id="41984"/>
    <lineage>
        <taxon>Eukaryota</taxon>
        <taxon>Fungi</taxon>
        <taxon>Dikarya</taxon>
        <taxon>Ascomycota</taxon>
        <taxon>Pezizomycotina</taxon>
        <taxon>Eurotiomycetes</taxon>
        <taxon>Eurotiomycetidae</taxon>
        <taxon>Eurotiales</taxon>
        <taxon>Aspergillaceae</taxon>
        <taxon>Aspergillus</taxon>
        <taxon>Aspergillus subgen. Circumdati</taxon>
    </lineage>
</organism>
<dbReference type="OrthoDB" id="408373at2759"/>
<dbReference type="PRINTS" id="PR00111">
    <property type="entry name" value="ABHYDROLASE"/>
</dbReference>
<keyword evidence="4" id="KW-1185">Reference proteome</keyword>
<keyword evidence="3" id="KW-0378">Hydrolase</keyword>
<dbReference type="InterPro" id="IPR029058">
    <property type="entry name" value="AB_hydrolase_fold"/>
</dbReference>
<dbReference type="AlphaFoldDB" id="A0A5N6UQ09"/>
<accession>A0A5N6UQ09</accession>
<dbReference type="InterPro" id="IPR050228">
    <property type="entry name" value="Carboxylesterase_BioH"/>
</dbReference>
<dbReference type="SUPFAM" id="SSF53474">
    <property type="entry name" value="alpha/beta-Hydrolases"/>
    <property type="match status" value="1"/>
</dbReference>
<dbReference type="Proteomes" id="UP000326950">
    <property type="component" value="Unassembled WGS sequence"/>
</dbReference>
<feature type="domain" description="AB hydrolase-1" evidence="2">
    <location>
        <begin position="89"/>
        <end position="186"/>
    </location>
</feature>
<dbReference type="Pfam" id="PF00561">
    <property type="entry name" value="Abhydrolase_1"/>
    <property type="match status" value="1"/>
</dbReference>
<evidence type="ECO:0000313" key="4">
    <source>
        <dbReference type="Proteomes" id="UP000326950"/>
    </source>
</evidence>
<evidence type="ECO:0000313" key="3">
    <source>
        <dbReference type="EMBL" id="KAE8160735.1"/>
    </source>
</evidence>
<dbReference type="PANTHER" id="PTHR43194:SF2">
    <property type="entry name" value="PEROXISOMAL MEMBRANE PROTEIN LPX1"/>
    <property type="match status" value="1"/>
</dbReference>
<dbReference type="GO" id="GO:0016787">
    <property type="term" value="F:hydrolase activity"/>
    <property type="evidence" value="ECO:0007669"/>
    <property type="project" value="UniProtKB-KW"/>
</dbReference>
<evidence type="ECO:0000256" key="1">
    <source>
        <dbReference type="SAM" id="MobiDB-lite"/>
    </source>
</evidence>
<gene>
    <name evidence="3" type="ORF">BDV40DRAFT_269626</name>
</gene>
<dbReference type="Gene3D" id="3.40.50.1820">
    <property type="entry name" value="alpha/beta hydrolase"/>
    <property type="match status" value="1"/>
</dbReference>
<name>A0A5N6UQ09_ASPTM</name>
<dbReference type="EMBL" id="ML738652">
    <property type="protein sequence ID" value="KAE8160735.1"/>
    <property type="molecule type" value="Genomic_DNA"/>
</dbReference>
<reference evidence="3 4" key="1">
    <citation type="submission" date="2019-04" db="EMBL/GenBank/DDBJ databases">
        <title>Friends and foes A comparative genomics study of 23 Aspergillus species from section Flavi.</title>
        <authorList>
            <consortium name="DOE Joint Genome Institute"/>
            <person name="Kjaerbolling I."/>
            <person name="Vesth T."/>
            <person name="Frisvad J.C."/>
            <person name="Nybo J.L."/>
            <person name="Theobald S."/>
            <person name="Kildgaard S."/>
            <person name="Isbrandt T."/>
            <person name="Kuo A."/>
            <person name="Sato A."/>
            <person name="Lyhne E.K."/>
            <person name="Kogle M.E."/>
            <person name="Wiebenga A."/>
            <person name="Kun R.S."/>
            <person name="Lubbers R.J."/>
            <person name="Makela M.R."/>
            <person name="Barry K."/>
            <person name="Chovatia M."/>
            <person name="Clum A."/>
            <person name="Daum C."/>
            <person name="Haridas S."/>
            <person name="He G."/>
            <person name="LaButti K."/>
            <person name="Lipzen A."/>
            <person name="Mondo S."/>
            <person name="Riley R."/>
            <person name="Salamov A."/>
            <person name="Simmons B.A."/>
            <person name="Magnuson J.K."/>
            <person name="Henrissat B."/>
            <person name="Mortensen U.H."/>
            <person name="Larsen T.O."/>
            <person name="Devries R.P."/>
            <person name="Grigoriev I.V."/>
            <person name="Machida M."/>
            <person name="Baker S.E."/>
            <person name="Andersen M.R."/>
        </authorList>
    </citation>
    <scope>NUCLEOTIDE SEQUENCE [LARGE SCALE GENOMIC DNA]</scope>
    <source>
        <strain evidence="3 4">CBS 117626</strain>
    </source>
</reference>
<dbReference type="PANTHER" id="PTHR43194">
    <property type="entry name" value="HYDROLASE ALPHA/BETA FOLD FAMILY"/>
    <property type="match status" value="1"/>
</dbReference>
<proteinExistence type="predicted"/>
<dbReference type="InterPro" id="IPR000073">
    <property type="entry name" value="AB_hydrolase_1"/>
</dbReference>